<evidence type="ECO:0000256" key="1">
    <source>
        <dbReference type="ARBA" id="ARBA00022527"/>
    </source>
</evidence>
<dbReference type="Proteomes" id="UP000622890">
    <property type="component" value="Unassembled WGS sequence"/>
</dbReference>
<dbReference type="RefSeq" id="WP_200597935.1">
    <property type="nucleotide sequence ID" value="NZ_JAEPBG010000023.1"/>
</dbReference>
<evidence type="ECO:0000259" key="8">
    <source>
        <dbReference type="PROSITE" id="PS50011"/>
    </source>
</evidence>
<dbReference type="EMBL" id="JAEPBG010000023">
    <property type="protein sequence ID" value="MBK4738582.1"/>
    <property type="molecule type" value="Genomic_DNA"/>
</dbReference>
<evidence type="ECO:0000256" key="2">
    <source>
        <dbReference type="ARBA" id="ARBA00022679"/>
    </source>
</evidence>
<feature type="compositionally biased region" description="Low complexity" evidence="6">
    <location>
        <begin position="17"/>
        <end position="29"/>
    </location>
</feature>
<dbReference type="SMART" id="SM00332">
    <property type="entry name" value="PP2Cc"/>
    <property type="match status" value="1"/>
</dbReference>
<evidence type="ECO:0000256" key="6">
    <source>
        <dbReference type="SAM" id="MobiDB-lite"/>
    </source>
</evidence>
<keyword evidence="3" id="KW-0547">Nucleotide-binding</keyword>
<feature type="domain" description="PPM-type phosphatase" evidence="9">
    <location>
        <begin position="35"/>
        <end position="266"/>
    </location>
</feature>
<dbReference type="SUPFAM" id="SSF56112">
    <property type="entry name" value="Protein kinase-like (PK-like)"/>
    <property type="match status" value="1"/>
</dbReference>
<organism evidence="10 11">
    <name type="scientific">Noviherbaspirillum pedocola</name>
    <dbReference type="NCBI Taxonomy" id="2801341"/>
    <lineage>
        <taxon>Bacteria</taxon>
        <taxon>Pseudomonadati</taxon>
        <taxon>Pseudomonadota</taxon>
        <taxon>Betaproteobacteria</taxon>
        <taxon>Burkholderiales</taxon>
        <taxon>Oxalobacteraceae</taxon>
        <taxon>Noviherbaspirillum</taxon>
    </lineage>
</organism>
<comment type="caution">
    <text evidence="10">The sequence shown here is derived from an EMBL/GenBank/DDBJ whole genome shotgun (WGS) entry which is preliminary data.</text>
</comment>
<protein>
    <submittedName>
        <fullName evidence="10">Protein kinase</fullName>
    </submittedName>
</protein>
<dbReference type="CDD" id="cd14014">
    <property type="entry name" value="STKc_PknB_like"/>
    <property type="match status" value="1"/>
</dbReference>
<evidence type="ECO:0000256" key="4">
    <source>
        <dbReference type="ARBA" id="ARBA00022777"/>
    </source>
</evidence>
<evidence type="ECO:0000259" key="9">
    <source>
        <dbReference type="PROSITE" id="PS51746"/>
    </source>
</evidence>
<dbReference type="AlphaFoldDB" id="A0A934W8F7"/>
<dbReference type="Gene3D" id="3.30.200.20">
    <property type="entry name" value="Phosphorylase Kinase, domain 1"/>
    <property type="match status" value="1"/>
</dbReference>
<dbReference type="PANTHER" id="PTHR24351">
    <property type="entry name" value="RIBOSOMAL PROTEIN S6 KINASE"/>
    <property type="match status" value="1"/>
</dbReference>
<dbReference type="InterPro" id="IPR008266">
    <property type="entry name" value="Tyr_kinase_AS"/>
</dbReference>
<name>A0A934W8F7_9BURK</name>
<dbReference type="PROSITE" id="PS00109">
    <property type="entry name" value="PROTEIN_KINASE_TYR"/>
    <property type="match status" value="1"/>
</dbReference>
<keyword evidence="2" id="KW-0808">Transferase</keyword>
<dbReference type="PROSITE" id="PS50011">
    <property type="entry name" value="PROTEIN_KINASE_DOM"/>
    <property type="match status" value="1"/>
</dbReference>
<dbReference type="Pfam" id="PF13672">
    <property type="entry name" value="PP2C_2"/>
    <property type="match status" value="1"/>
</dbReference>
<feature type="transmembrane region" description="Helical" evidence="7">
    <location>
        <begin position="579"/>
        <end position="599"/>
    </location>
</feature>
<gene>
    <name evidence="10" type="ORF">JJB74_28535</name>
</gene>
<dbReference type="GO" id="GO:0005524">
    <property type="term" value="F:ATP binding"/>
    <property type="evidence" value="ECO:0007669"/>
    <property type="project" value="UniProtKB-KW"/>
</dbReference>
<dbReference type="InterPro" id="IPR011009">
    <property type="entry name" value="Kinase-like_dom_sf"/>
</dbReference>
<dbReference type="GO" id="GO:0004674">
    <property type="term" value="F:protein serine/threonine kinase activity"/>
    <property type="evidence" value="ECO:0007669"/>
    <property type="project" value="UniProtKB-KW"/>
</dbReference>
<dbReference type="PROSITE" id="PS51746">
    <property type="entry name" value="PPM_2"/>
    <property type="match status" value="1"/>
</dbReference>
<keyword evidence="5" id="KW-0067">ATP-binding</keyword>
<evidence type="ECO:0000256" key="7">
    <source>
        <dbReference type="SAM" id="Phobius"/>
    </source>
</evidence>
<dbReference type="InterPro" id="IPR001932">
    <property type="entry name" value="PPM-type_phosphatase-like_dom"/>
</dbReference>
<keyword evidence="7" id="KW-1133">Transmembrane helix</keyword>
<evidence type="ECO:0000256" key="3">
    <source>
        <dbReference type="ARBA" id="ARBA00022741"/>
    </source>
</evidence>
<dbReference type="SMART" id="SM00331">
    <property type="entry name" value="PP2C_SIG"/>
    <property type="match status" value="1"/>
</dbReference>
<sequence length="602" mass="65659">MSAPHRSAASTEAAHPGAAHRAGDNAAAHSGLRVSLGQHSERGRKDVNQDFHGALVPGEPQRTSKGIALAIADGISSSAVSDVASETAVSGFLADYYCTSDAWSVKTSVERVLASINSWLYAQTRAGEGRFDRDRGYVCTFSALVLKSASAHLFHVGDARIYRLQGKTLEQLTRDHRVWVSPQTSFLGRALGIDTRLDIDYRVLPLALGDIFLLATDGVYEHIDGARVAAAIDACDGDLDAASRALVQEAFTRGSADNLTAQLLRIDALPAPQAGEMRRRFAELPFAPPLEPRMDIDGWRIVREVHASSRSHVHLAIDEASGRPAIIKTPSVDLREDPAYLERFLMEEWIARRIDSPFVAKAGPANRQPSCIYTVLEYIEGQTLAQWMLDHPKPDLSAVRKLIEQIAKGLRAFHRLEMLYQDLRPENILIDATGTVKIIDFGAVRVAGVVEAGGSEDTVPGELAYAAPEYFTGDAPSVQSDGYALGVLAYQMLTGRTPYGTRVPQATSRAAQRKLTYASARDVRPDIPIWVDGALRRAVQIDAGKRYADPDEFVHDFTHPNMAYLTGGRAPLIERNPVAFWKSLSAVLIVLVVSLLLRLNLG</sequence>
<proteinExistence type="predicted"/>
<evidence type="ECO:0000313" key="10">
    <source>
        <dbReference type="EMBL" id="MBK4738582.1"/>
    </source>
</evidence>
<keyword evidence="11" id="KW-1185">Reference proteome</keyword>
<dbReference type="InterPro" id="IPR036457">
    <property type="entry name" value="PPM-type-like_dom_sf"/>
</dbReference>
<keyword evidence="1" id="KW-0723">Serine/threonine-protein kinase</keyword>
<keyword evidence="7" id="KW-0812">Transmembrane</keyword>
<evidence type="ECO:0000313" key="11">
    <source>
        <dbReference type="Proteomes" id="UP000622890"/>
    </source>
</evidence>
<feature type="region of interest" description="Disordered" evidence="6">
    <location>
        <begin position="1"/>
        <end position="29"/>
    </location>
</feature>
<dbReference type="Gene3D" id="3.60.40.10">
    <property type="entry name" value="PPM-type phosphatase domain"/>
    <property type="match status" value="1"/>
</dbReference>
<dbReference type="InterPro" id="IPR000719">
    <property type="entry name" value="Prot_kinase_dom"/>
</dbReference>
<feature type="domain" description="Protein kinase" evidence="8">
    <location>
        <begin position="299"/>
        <end position="558"/>
    </location>
</feature>
<reference evidence="10" key="1">
    <citation type="submission" date="2021-01" db="EMBL/GenBank/DDBJ databases">
        <title>Genome sequence of strain Noviherbaspirillum sp. DKR-6.</title>
        <authorList>
            <person name="Chaudhary D.K."/>
        </authorList>
    </citation>
    <scope>NUCLEOTIDE SEQUENCE</scope>
    <source>
        <strain evidence="10">DKR-6</strain>
    </source>
</reference>
<accession>A0A934W8F7</accession>
<dbReference type="Pfam" id="PF00069">
    <property type="entry name" value="Pkinase"/>
    <property type="match status" value="1"/>
</dbReference>
<evidence type="ECO:0000256" key="5">
    <source>
        <dbReference type="ARBA" id="ARBA00022840"/>
    </source>
</evidence>
<keyword evidence="4 10" id="KW-0418">Kinase</keyword>
<dbReference type="SUPFAM" id="SSF81606">
    <property type="entry name" value="PP2C-like"/>
    <property type="match status" value="1"/>
</dbReference>
<dbReference type="Gene3D" id="1.10.510.10">
    <property type="entry name" value="Transferase(Phosphotransferase) domain 1"/>
    <property type="match status" value="1"/>
</dbReference>
<keyword evidence="7" id="KW-0472">Membrane</keyword>